<dbReference type="Proteomes" id="UP000266302">
    <property type="component" value="Unassembled WGS sequence"/>
</dbReference>
<dbReference type="PANTHER" id="PTHR48081">
    <property type="entry name" value="AB HYDROLASE SUPERFAMILY PROTEIN C4A8.06C"/>
    <property type="match status" value="1"/>
</dbReference>
<dbReference type="SUPFAM" id="SSF53474">
    <property type="entry name" value="alpha/beta-Hydrolases"/>
    <property type="match status" value="1"/>
</dbReference>
<keyword evidence="4" id="KW-1185">Reference proteome</keyword>
<name>A0A398CD71_9BURK</name>
<evidence type="ECO:0000313" key="4">
    <source>
        <dbReference type="Proteomes" id="UP000266302"/>
    </source>
</evidence>
<gene>
    <name evidence="3" type="ORF">D3F03_06655</name>
</gene>
<dbReference type="Pfam" id="PF07859">
    <property type="entry name" value="Abhydrolase_3"/>
    <property type="match status" value="1"/>
</dbReference>
<dbReference type="InterPro" id="IPR050300">
    <property type="entry name" value="GDXG_lipolytic_enzyme"/>
</dbReference>
<dbReference type="GO" id="GO:0016787">
    <property type="term" value="F:hydrolase activity"/>
    <property type="evidence" value="ECO:0007669"/>
    <property type="project" value="UniProtKB-KW"/>
</dbReference>
<dbReference type="EMBL" id="QXJC01000002">
    <property type="protein sequence ID" value="RID98877.1"/>
    <property type="molecule type" value="Genomic_DNA"/>
</dbReference>
<dbReference type="AlphaFoldDB" id="A0A398CD71"/>
<evidence type="ECO:0000313" key="3">
    <source>
        <dbReference type="EMBL" id="RID98877.1"/>
    </source>
</evidence>
<accession>A0A398CD71</accession>
<comment type="caution">
    <text evidence="3">The sequence shown here is derived from an EMBL/GenBank/DDBJ whole genome shotgun (WGS) entry which is preliminary data.</text>
</comment>
<organism evidence="3 4">
    <name type="scientific">Simplicispira hankyongi</name>
    <dbReference type="NCBI Taxonomy" id="2315688"/>
    <lineage>
        <taxon>Bacteria</taxon>
        <taxon>Pseudomonadati</taxon>
        <taxon>Pseudomonadota</taxon>
        <taxon>Betaproteobacteria</taxon>
        <taxon>Burkholderiales</taxon>
        <taxon>Comamonadaceae</taxon>
        <taxon>Simplicispira</taxon>
    </lineage>
</organism>
<protein>
    <submittedName>
        <fullName evidence="3">Alpha/beta hydrolase</fullName>
    </submittedName>
</protein>
<evidence type="ECO:0000259" key="2">
    <source>
        <dbReference type="Pfam" id="PF07859"/>
    </source>
</evidence>
<dbReference type="OrthoDB" id="9794445at2"/>
<proteinExistence type="predicted"/>
<dbReference type="Gene3D" id="3.40.50.1820">
    <property type="entry name" value="alpha/beta hydrolase"/>
    <property type="match status" value="1"/>
</dbReference>
<reference evidence="3 4" key="1">
    <citation type="submission" date="2018-09" db="EMBL/GenBank/DDBJ databases">
        <title>Draft genome of Simplicispira sp. NY-02.</title>
        <authorList>
            <person name="Im W.T."/>
        </authorList>
    </citation>
    <scope>NUCLEOTIDE SEQUENCE [LARGE SCALE GENOMIC DNA]</scope>
    <source>
        <strain evidence="3 4">NY-02</strain>
    </source>
</reference>
<feature type="domain" description="Alpha/beta hydrolase fold-3" evidence="2">
    <location>
        <begin position="53"/>
        <end position="247"/>
    </location>
</feature>
<dbReference type="PANTHER" id="PTHR48081:SF8">
    <property type="entry name" value="ALPHA_BETA HYDROLASE FOLD-3 DOMAIN-CONTAINING PROTEIN-RELATED"/>
    <property type="match status" value="1"/>
</dbReference>
<sequence>MSHNPLSPSSLHGTASATTPVVEADATITLPQRGAVQVRTYGQKKAGVASPLVLHFHGGAFVDGDLDDGAMVSRMLAQCGAIVVSLAYPLAPASPFPHAVDTGADVLDWMYKHRAKLAGRDARLYLAGEEAGGNIAAAVALVARDRGHPPLAGQILISPMLDPCVGTASLRDATGDATGCKWADGWQGYLRCPQDTMHPYAVPASTLRLAQLPRTLVLTCQDDPMRDEALAYARKLTDAGIQVTITVVGAPQGWPDTLMQSPASPSECPGAAIVRQQFSNFFGETNPPLAPPPT</sequence>
<evidence type="ECO:0000256" key="1">
    <source>
        <dbReference type="ARBA" id="ARBA00022801"/>
    </source>
</evidence>
<dbReference type="RefSeq" id="WP_119108627.1">
    <property type="nucleotide sequence ID" value="NZ_QXJC01000002.1"/>
</dbReference>
<dbReference type="InterPro" id="IPR029058">
    <property type="entry name" value="AB_hydrolase_fold"/>
</dbReference>
<keyword evidence="1 3" id="KW-0378">Hydrolase</keyword>
<dbReference type="InterPro" id="IPR013094">
    <property type="entry name" value="AB_hydrolase_3"/>
</dbReference>